<dbReference type="InterPro" id="IPR054351">
    <property type="entry name" value="NADH_UbQ_OxRdtase_ferredoxin"/>
</dbReference>
<dbReference type="EC" id="7.1.1.-" evidence="14"/>
<proteinExistence type="inferred from homology"/>
<dbReference type="InterPro" id="IPR019574">
    <property type="entry name" value="NADH_UbQ_OxRdtase_Gsu_4Fe4S-bd"/>
</dbReference>
<dbReference type="Pfam" id="PF10588">
    <property type="entry name" value="NADH-G_4Fe-4S_3"/>
    <property type="match status" value="1"/>
</dbReference>
<evidence type="ECO:0000256" key="5">
    <source>
        <dbReference type="ARBA" id="ARBA00022714"/>
    </source>
</evidence>
<keyword evidence="12" id="KW-0830">Ubiquinone</keyword>
<dbReference type="EMBL" id="LN885086">
    <property type="protein sequence ID" value="CUQ66349.1"/>
    <property type="molecule type" value="Genomic_DNA"/>
</dbReference>
<comment type="function">
    <text evidence="2">NDH-1 shuttles electrons from NADH, via FMN and iron-sulfur (Fe-S) centers, to quinones in the respiratory chain. The immediate electron acceptor for the enzyme in this species is believed to be ubiquinone. Couples the redox reaction to proton translocation (for every two electrons transferred, four hydrogen ions are translocated across the cytoplasmic membrane), and thus conserves the redox energy in a proton gradient.</text>
</comment>
<evidence type="ECO:0000256" key="3">
    <source>
        <dbReference type="ARBA" id="ARBA00005404"/>
    </source>
</evidence>
<evidence type="ECO:0000259" key="17">
    <source>
        <dbReference type="PROSITE" id="PS51669"/>
    </source>
</evidence>
<keyword evidence="11 14" id="KW-0520">NAD</keyword>
<name>A0A0S4KSQ8_9BACT</name>
<sequence length="896" mass="97881">MTTPAAQPAAQTVPMVRLTIDGMTVHVPKGTLVIEAARRVGVMIPHFCYHPKLKPDANCRMCLVEIEKMPKLQTACSTPVEEGMNVRTATTVVNDAHKSVLEFILANHPLDCPVCDQGGRCDLQDFSHQYTPTTSRFVETKRIFQKEYFSPLIETQMNRCVQCLRCVRYCDEVMDVKALAPVGRGTMTEIKHFGPHPLDCEFCGGCVQICPVGAITSRLSMYEYRPWMLKRADTICGYCGDGCQITVQTKGQELIEVNSAFGAGRNNGDLCVRGFFGFHAAGHPERLTQPLVRRDGVLAPATWEEALEFVAERIGTIKDAHGGQSFGGLISGRCTNEELYLFQKFMRVTIGTNNIDSSARYGHINGVQAMREVQGTHRWTVSFDDITAADVLLLVGTNITETNPVTALKVKEAVKKRRASLVTIEALEPSIEPISNIANLSLHHFCVPTPHLRNAVLGLLKAVIENDSIHPDLTRRHPSYVNDLRDALARVTWREIETATGKDAASFSAAAKTIAEARQVVVLAGQSLLRSAGGYWNSLNLLDLLLLIGKLDQPGCGFAPLAEENNDQGAIEMGAVAEFLPGPCEGDNPVERDRIMSSWGSDLPPSGGASLVEMLDRAGAGILKAMFIVGENPAASLPAQVRAQDSLRKLELLVCQELFLTETAALAHVVLPAASSMEKAGTFTNTEGHVQAVRPAIEPIGESRPDWEVFAALSVILGTPMDYAESRDILKEIRGLIPGYGALGPSPMPPRVDAAAIDRYLAEGYRRDLAGRYRLLPGETRPDGTVHLELTQSLFHSGKLSAKSKGLLLVEPQETLRINPRDAARFMVKNGDRVRLSNVRGEITTTVKIMSRIPPGWAWFPNHFGSSVMSLFDCAIDPVTRAPAFRTTTVSVMKVA</sequence>
<dbReference type="GO" id="GO:0016020">
    <property type="term" value="C:membrane"/>
    <property type="evidence" value="ECO:0007669"/>
    <property type="project" value="InterPro"/>
</dbReference>
<keyword evidence="9 14" id="KW-0408">Iron</keyword>
<dbReference type="GO" id="GO:0043546">
    <property type="term" value="F:molybdopterin cofactor binding"/>
    <property type="evidence" value="ECO:0007669"/>
    <property type="project" value="InterPro"/>
</dbReference>
<dbReference type="Pfam" id="PF01568">
    <property type="entry name" value="Molydop_binding"/>
    <property type="match status" value="1"/>
</dbReference>
<evidence type="ECO:0000256" key="11">
    <source>
        <dbReference type="ARBA" id="ARBA00023027"/>
    </source>
</evidence>
<feature type="domain" description="4Fe-4S ferredoxin-type" evidence="16">
    <location>
        <begin position="191"/>
        <end position="220"/>
    </location>
</feature>
<dbReference type="SMART" id="SM00926">
    <property type="entry name" value="Molybdop_Fe4S4"/>
    <property type="match status" value="1"/>
</dbReference>
<dbReference type="Gene3D" id="3.10.20.740">
    <property type="match status" value="1"/>
</dbReference>
<comment type="similarity">
    <text evidence="3 14">Belongs to the complex I 75 kDa subunit family.</text>
</comment>
<dbReference type="PROSITE" id="PS51669">
    <property type="entry name" value="4FE4S_MOW_BIS_MGD"/>
    <property type="match status" value="1"/>
</dbReference>
<keyword evidence="20" id="KW-1185">Reference proteome</keyword>
<keyword evidence="8 14" id="KW-1278">Translocase</keyword>
<accession>A0A0S4KSQ8</accession>
<dbReference type="RefSeq" id="WP_231908742.1">
    <property type="nucleotide sequence ID" value="NZ_LN885086.1"/>
</dbReference>
<dbReference type="GO" id="GO:0046872">
    <property type="term" value="F:metal ion binding"/>
    <property type="evidence" value="ECO:0007669"/>
    <property type="project" value="UniProtKB-UniRule"/>
</dbReference>
<dbReference type="PIRSF" id="PIRSF036643">
    <property type="entry name" value="FDH_alpha"/>
    <property type="match status" value="1"/>
</dbReference>
<dbReference type="GO" id="GO:0008137">
    <property type="term" value="F:NADH dehydrogenase (ubiquinone) activity"/>
    <property type="evidence" value="ECO:0007669"/>
    <property type="project" value="UniProtKB-UniRule"/>
</dbReference>
<dbReference type="InterPro" id="IPR006963">
    <property type="entry name" value="Mopterin_OxRdtase_4Fe-4S_dom"/>
</dbReference>
<dbReference type="InterPro" id="IPR010228">
    <property type="entry name" value="NADH_UbQ_OxRdtase_Gsu"/>
</dbReference>
<dbReference type="InterPro" id="IPR017896">
    <property type="entry name" value="4Fe4S_Fe-S-bd"/>
</dbReference>
<comment type="cofactor">
    <cofactor evidence="1 14">
        <name>[4Fe-4S] cluster</name>
        <dbReference type="ChEBI" id="CHEBI:49883"/>
    </cofactor>
</comment>
<evidence type="ECO:0000256" key="1">
    <source>
        <dbReference type="ARBA" id="ARBA00001966"/>
    </source>
</evidence>
<keyword evidence="10 14" id="KW-0411">Iron-sulfur</keyword>
<dbReference type="SUPFAM" id="SSF50692">
    <property type="entry name" value="ADC-like"/>
    <property type="match status" value="1"/>
</dbReference>
<dbReference type="InterPro" id="IPR050123">
    <property type="entry name" value="Prok_molybdopt-oxidoreductase"/>
</dbReference>
<dbReference type="PROSITE" id="PS00198">
    <property type="entry name" value="4FE4S_FER_1"/>
    <property type="match status" value="1"/>
</dbReference>
<gene>
    <name evidence="19" type="ORF">NITINOP_1374</name>
</gene>
<evidence type="ECO:0000256" key="9">
    <source>
        <dbReference type="ARBA" id="ARBA00023004"/>
    </source>
</evidence>
<dbReference type="InterPro" id="IPR006657">
    <property type="entry name" value="MoPterin_dinucl-bd_dom"/>
</dbReference>
<dbReference type="GO" id="GO:0048038">
    <property type="term" value="F:quinone binding"/>
    <property type="evidence" value="ECO:0007669"/>
    <property type="project" value="UniProtKB-UniRule"/>
</dbReference>
<dbReference type="Gene3D" id="2.20.25.90">
    <property type="entry name" value="ADC-like domains"/>
    <property type="match status" value="1"/>
</dbReference>
<dbReference type="InterPro" id="IPR009010">
    <property type="entry name" value="Asp_de-COase-like_dom_sf"/>
</dbReference>
<dbReference type="Pfam" id="PF22117">
    <property type="entry name" value="Fer4_Nqo3"/>
    <property type="match status" value="1"/>
</dbReference>
<dbReference type="PANTHER" id="PTHR43105:SF10">
    <property type="entry name" value="NADH-QUINONE OXIDOREDUCTASE SUBUNIT G"/>
    <property type="match status" value="1"/>
</dbReference>
<dbReference type="GO" id="GO:0003954">
    <property type="term" value="F:NADH dehydrogenase activity"/>
    <property type="evidence" value="ECO:0007669"/>
    <property type="project" value="TreeGrafter"/>
</dbReference>
<dbReference type="KEGG" id="nio:NITINOP_1374"/>
<dbReference type="InterPro" id="IPR036010">
    <property type="entry name" value="2Fe-2S_ferredoxin-like_sf"/>
</dbReference>
<dbReference type="Pfam" id="PF04879">
    <property type="entry name" value="Molybdop_Fe4S4"/>
    <property type="match status" value="1"/>
</dbReference>
<dbReference type="AlphaFoldDB" id="A0A0S4KSQ8"/>
<evidence type="ECO:0000256" key="4">
    <source>
        <dbReference type="ARBA" id="ARBA00022485"/>
    </source>
</evidence>
<dbReference type="Gene3D" id="3.40.228.10">
    <property type="entry name" value="Dimethylsulfoxide Reductase, domain 2"/>
    <property type="match status" value="1"/>
</dbReference>
<dbReference type="Gene3D" id="2.40.40.20">
    <property type="match status" value="1"/>
</dbReference>
<dbReference type="PANTHER" id="PTHR43105">
    <property type="entry name" value="RESPIRATORY NITRATE REDUCTASE"/>
    <property type="match status" value="1"/>
</dbReference>
<evidence type="ECO:0000256" key="7">
    <source>
        <dbReference type="ARBA" id="ARBA00022723"/>
    </source>
</evidence>
<dbReference type="PROSITE" id="PS00643">
    <property type="entry name" value="COMPLEX1_75K_3"/>
    <property type="match status" value="1"/>
</dbReference>
<dbReference type="PROSITE" id="PS51085">
    <property type="entry name" value="2FE2S_FER_2"/>
    <property type="match status" value="1"/>
</dbReference>
<reference evidence="20" key="1">
    <citation type="submission" date="2015-09" db="EMBL/GenBank/DDBJ databases">
        <authorList>
            <person name="Daims H."/>
        </authorList>
    </citation>
    <scope>NUCLEOTIDE SEQUENCE [LARGE SCALE GENOMIC DNA]</scope>
</reference>
<dbReference type="CDD" id="cd00207">
    <property type="entry name" value="fer2"/>
    <property type="match status" value="1"/>
</dbReference>
<evidence type="ECO:0000259" key="15">
    <source>
        <dbReference type="PROSITE" id="PS51085"/>
    </source>
</evidence>
<evidence type="ECO:0000256" key="2">
    <source>
        <dbReference type="ARBA" id="ARBA00002378"/>
    </source>
</evidence>
<evidence type="ECO:0000256" key="6">
    <source>
        <dbReference type="ARBA" id="ARBA00022719"/>
    </source>
</evidence>
<evidence type="ECO:0000259" key="18">
    <source>
        <dbReference type="PROSITE" id="PS51839"/>
    </source>
</evidence>
<dbReference type="STRING" id="1715989.NITINOP_1374"/>
<dbReference type="FunFam" id="3.30.70.20:FF:000002">
    <property type="entry name" value="NADH-ubiquinone oxidoreductase 75 kDa subunit"/>
    <property type="match status" value="1"/>
</dbReference>
<comment type="catalytic activity">
    <reaction evidence="13 14">
        <text>a quinone + NADH + 5 H(+)(in) = a quinol + NAD(+) + 4 H(+)(out)</text>
        <dbReference type="Rhea" id="RHEA:57888"/>
        <dbReference type="ChEBI" id="CHEBI:15378"/>
        <dbReference type="ChEBI" id="CHEBI:24646"/>
        <dbReference type="ChEBI" id="CHEBI:57540"/>
        <dbReference type="ChEBI" id="CHEBI:57945"/>
        <dbReference type="ChEBI" id="CHEBI:132124"/>
    </reaction>
</comment>
<dbReference type="PROSITE" id="PS00642">
    <property type="entry name" value="COMPLEX1_75K_2"/>
    <property type="match status" value="1"/>
</dbReference>
<evidence type="ECO:0000313" key="20">
    <source>
        <dbReference type="Proteomes" id="UP000066284"/>
    </source>
</evidence>
<keyword evidence="4 14" id="KW-0004">4Fe-4S</keyword>
<evidence type="ECO:0000256" key="10">
    <source>
        <dbReference type="ARBA" id="ARBA00023014"/>
    </source>
</evidence>
<keyword evidence="7 14" id="KW-0479">Metal-binding</keyword>
<evidence type="ECO:0000313" key="19">
    <source>
        <dbReference type="EMBL" id="CUQ66349.1"/>
    </source>
</evidence>
<protein>
    <recommendedName>
        <fullName evidence="14">NADH-quinone oxidoreductase</fullName>
        <ecNumber evidence="14">7.1.1.-</ecNumber>
    </recommendedName>
</protein>
<dbReference type="Gene3D" id="3.40.50.740">
    <property type="match status" value="1"/>
</dbReference>
<keyword evidence="5 14" id="KW-0001">2Fe-2S</keyword>
<dbReference type="NCBIfam" id="TIGR01973">
    <property type="entry name" value="NuoG"/>
    <property type="match status" value="1"/>
</dbReference>
<feature type="domain" description="2Fe-2S ferredoxin-type" evidence="15">
    <location>
        <begin position="14"/>
        <end position="92"/>
    </location>
</feature>
<dbReference type="Proteomes" id="UP000066284">
    <property type="component" value="Chromosome 1"/>
</dbReference>
<evidence type="ECO:0000256" key="12">
    <source>
        <dbReference type="ARBA" id="ARBA00023075"/>
    </source>
</evidence>
<dbReference type="InterPro" id="IPR001041">
    <property type="entry name" value="2Fe-2S_ferredoxin-type"/>
</dbReference>
<comment type="cofactor">
    <cofactor evidence="14">
        <name>[2Fe-2S] cluster</name>
        <dbReference type="ChEBI" id="CHEBI:190135"/>
    </cofactor>
    <text evidence="14">Binds 1 [2Fe-2S] cluster per subunit.</text>
</comment>
<dbReference type="GO" id="GO:0051537">
    <property type="term" value="F:2 iron, 2 sulfur cluster binding"/>
    <property type="evidence" value="ECO:0007669"/>
    <property type="project" value="UniProtKB-UniRule"/>
</dbReference>
<dbReference type="SMART" id="SM00929">
    <property type="entry name" value="NADH-G_4Fe-4S_3"/>
    <property type="match status" value="1"/>
</dbReference>
<evidence type="ECO:0000256" key="8">
    <source>
        <dbReference type="ARBA" id="ARBA00022967"/>
    </source>
</evidence>
<dbReference type="GO" id="GO:0042773">
    <property type="term" value="P:ATP synthesis coupled electron transport"/>
    <property type="evidence" value="ECO:0007669"/>
    <property type="project" value="InterPro"/>
</dbReference>
<comment type="function">
    <text evidence="14">NDH-1 shuttles electrons from NADH, via FMN and iron-sulfur (Fe-S) centers, to quinones in the respiratory chain. Couples the redox reaction to proton translocation (for every two electrons transferred, four hydrogen ions are translocated across the cytoplasmic membrane), and thus conserves the redox energy in a proton gradient.</text>
</comment>
<evidence type="ECO:0000259" key="16">
    <source>
        <dbReference type="PROSITE" id="PS51379"/>
    </source>
</evidence>
<organism evidence="19 20">
    <name type="scientific">Candidatus Nitrospira inopinata</name>
    <dbReference type="NCBI Taxonomy" id="1715989"/>
    <lineage>
        <taxon>Bacteria</taxon>
        <taxon>Pseudomonadati</taxon>
        <taxon>Nitrospirota</taxon>
        <taxon>Nitrospiria</taxon>
        <taxon>Nitrospirales</taxon>
        <taxon>Nitrospiraceae</taxon>
        <taxon>Nitrospira</taxon>
    </lineage>
</organism>
<dbReference type="SUPFAM" id="SSF54292">
    <property type="entry name" value="2Fe-2S ferredoxin-like"/>
    <property type="match status" value="1"/>
</dbReference>
<evidence type="ECO:0000256" key="14">
    <source>
        <dbReference type="RuleBase" id="RU003525"/>
    </source>
</evidence>
<feature type="domain" description="4Fe-4S Mo/W bis-MGD-type" evidence="17">
    <location>
        <begin position="229"/>
        <end position="285"/>
    </location>
</feature>
<dbReference type="InterPro" id="IPR006656">
    <property type="entry name" value="Mopterin_OxRdtase"/>
</dbReference>
<dbReference type="Pfam" id="PF00384">
    <property type="entry name" value="Molybdopterin"/>
    <property type="match status" value="1"/>
</dbReference>
<dbReference type="PROSITE" id="PS00641">
    <property type="entry name" value="COMPLEX1_75K_1"/>
    <property type="match status" value="1"/>
</dbReference>
<dbReference type="InterPro" id="IPR017900">
    <property type="entry name" value="4Fe4S_Fe_S_CS"/>
</dbReference>
<dbReference type="GO" id="GO:0051539">
    <property type="term" value="F:4 iron, 4 sulfur cluster binding"/>
    <property type="evidence" value="ECO:0007669"/>
    <property type="project" value="UniProtKB-KW"/>
</dbReference>
<feature type="domain" description="4Fe-4S His(Cys)3-ligated-type" evidence="18">
    <location>
        <begin position="92"/>
        <end position="131"/>
    </location>
</feature>
<dbReference type="Pfam" id="PF13510">
    <property type="entry name" value="Fer2_4"/>
    <property type="match status" value="1"/>
</dbReference>
<dbReference type="PROSITE" id="PS51839">
    <property type="entry name" value="4FE4S_HC3"/>
    <property type="match status" value="1"/>
</dbReference>
<evidence type="ECO:0000256" key="13">
    <source>
        <dbReference type="ARBA" id="ARBA00047712"/>
    </source>
</evidence>
<dbReference type="PROSITE" id="PS51379">
    <property type="entry name" value="4FE4S_FER_2"/>
    <property type="match status" value="1"/>
</dbReference>
<dbReference type="Gene3D" id="3.30.70.20">
    <property type="match status" value="1"/>
</dbReference>
<dbReference type="FunFam" id="3.10.20.740:FF:000001">
    <property type="entry name" value="NADH-quinone oxidoreductase subunit G"/>
    <property type="match status" value="1"/>
</dbReference>
<keyword evidence="6 14" id="KW-0874">Quinone</keyword>
<dbReference type="SUPFAM" id="SSF53706">
    <property type="entry name" value="Formate dehydrogenase/DMSO reductase, domains 1-3"/>
    <property type="match status" value="1"/>
</dbReference>
<dbReference type="SUPFAM" id="SSF54862">
    <property type="entry name" value="4Fe-4S ferredoxins"/>
    <property type="match status" value="1"/>
</dbReference>
<dbReference type="InterPro" id="IPR000283">
    <property type="entry name" value="NADH_UbQ_OxRdtase_75kDa_su_CS"/>
</dbReference>